<keyword evidence="2" id="KW-1185">Reference proteome</keyword>
<gene>
    <name evidence="1" type="ORF">nbrc107697_26630</name>
</gene>
<evidence type="ECO:0000313" key="2">
    <source>
        <dbReference type="Proteomes" id="UP000444980"/>
    </source>
</evidence>
<reference evidence="2" key="1">
    <citation type="submission" date="2019-06" db="EMBL/GenBank/DDBJ databases">
        <title>Gordonia isolated from sludge of a wastewater treatment plant.</title>
        <authorList>
            <person name="Tamura T."/>
            <person name="Aoyama K."/>
            <person name="Kang Y."/>
            <person name="Saito S."/>
            <person name="Akiyama N."/>
            <person name="Yazawa K."/>
            <person name="Gonoi T."/>
            <person name="Mikami Y."/>
        </authorList>
    </citation>
    <scope>NUCLEOTIDE SEQUENCE [LARGE SCALE GENOMIC DNA]</scope>
    <source>
        <strain evidence="2">NBRC 107697</strain>
    </source>
</reference>
<dbReference type="EMBL" id="BJOU01000004">
    <property type="protein sequence ID" value="GED98624.1"/>
    <property type="molecule type" value="Genomic_DNA"/>
</dbReference>
<evidence type="ECO:0000313" key="1">
    <source>
        <dbReference type="EMBL" id="GED98624.1"/>
    </source>
</evidence>
<name>A0A7I9UZL3_9ACTN</name>
<dbReference type="AlphaFoldDB" id="A0A7I9UZL3"/>
<proteinExistence type="predicted"/>
<organism evidence="1 2">
    <name type="scientific">Gordonia crocea</name>
    <dbReference type="NCBI Taxonomy" id="589162"/>
    <lineage>
        <taxon>Bacteria</taxon>
        <taxon>Bacillati</taxon>
        <taxon>Actinomycetota</taxon>
        <taxon>Actinomycetes</taxon>
        <taxon>Mycobacteriales</taxon>
        <taxon>Gordoniaceae</taxon>
        <taxon>Gordonia</taxon>
    </lineage>
</organism>
<sequence>MLPKFTTWVNTPYQKSSGSIGAVVLRSMMPGTAGDGVGVAHHFAEFLDVDPGGLGQALCLRRRIE</sequence>
<protein>
    <submittedName>
        <fullName evidence="1">Uncharacterized protein</fullName>
    </submittedName>
</protein>
<dbReference type="Proteomes" id="UP000444980">
    <property type="component" value="Unassembled WGS sequence"/>
</dbReference>
<comment type="caution">
    <text evidence="1">The sequence shown here is derived from an EMBL/GenBank/DDBJ whole genome shotgun (WGS) entry which is preliminary data.</text>
</comment>
<accession>A0A7I9UZL3</accession>